<dbReference type="PANTHER" id="PTHR43132">
    <property type="entry name" value="ARSENICAL RESISTANCE OPERON REPRESSOR ARSR-RELATED"/>
    <property type="match status" value="1"/>
</dbReference>
<keyword evidence="1" id="KW-0805">Transcription regulation</keyword>
<dbReference type="InterPro" id="IPR036390">
    <property type="entry name" value="WH_DNA-bd_sf"/>
</dbReference>
<dbReference type="SMART" id="SM00418">
    <property type="entry name" value="HTH_ARSR"/>
    <property type="match status" value="1"/>
</dbReference>
<evidence type="ECO:0000313" key="5">
    <source>
        <dbReference type="EMBL" id="GAA1975538.1"/>
    </source>
</evidence>
<dbReference type="PROSITE" id="PS50987">
    <property type="entry name" value="HTH_ARSR_2"/>
    <property type="match status" value="1"/>
</dbReference>
<dbReference type="InterPro" id="IPR045981">
    <property type="entry name" value="DUF5937"/>
</dbReference>
<dbReference type="EMBL" id="BAAAQM010000021">
    <property type="protein sequence ID" value="GAA1975538.1"/>
    <property type="molecule type" value="Genomic_DNA"/>
</dbReference>
<evidence type="ECO:0000313" key="6">
    <source>
        <dbReference type="Proteomes" id="UP001499854"/>
    </source>
</evidence>
<organism evidence="5 6">
    <name type="scientific">Catenulispora subtropica</name>
    <dbReference type="NCBI Taxonomy" id="450798"/>
    <lineage>
        <taxon>Bacteria</taxon>
        <taxon>Bacillati</taxon>
        <taxon>Actinomycetota</taxon>
        <taxon>Actinomycetes</taxon>
        <taxon>Catenulisporales</taxon>
        <taxon>Catenulisporaceae</taxon>
        <taxon>Catenulispora</taxon>
    </lineage>
</organism>
<dbReference type="CDD" id="cd00090">
    <property type="entry name" value="HTH_ARSR"/>
    <property type="match status" value="1"/>
</dbReference>
<keyword evidence="6" id="KW-1185">Reference proteome</keyword>
<dbReference type="Pfam" id="PF19361">
    <property type="entry name" value="DUF5937"/>
    <property type="match status" value="1"/>
</dbReference>
<sequence>MVRPIRIPIAGTEMARVRFAISPVYEALQAVDVLHVPGRHAVHMPWVRWARPLLDQVPGTEILAGFIERNPRPGVLVPVPDVRMPALEDELEAIRTADPARVRGYFDNNEPPRDRFQRAFYDDPEAGLARIADVLHRVFDVLVAPHWPRILGVLEADIAYRARVLADSGVAAVFDDLHAEVRWSDGELRLSEPGSRRSSWSPDAEEDAKEVVLDGRALVLSPGVFCWPDKCVATKPTNAGILHYPARAVGTVWETRRPAPDALSALIGRTRAELLVQLAEPGTTAQLAGRLGVTAGAVSQHLGVLRGAGLVATRRDGRAVLHLRTERADALLR</sequence>
<dbReference type="InterPro" id="IPR001845">
    <property type="entry name" value="HTH_ArsR_DNA-bd_dom"/>
</dbReference>
<dbReference type="InterPro" id="IPR051011">
    <property type="entry name" value="Metal_resp_trans_reg"/>
</dbReference>
<evidence type="ECO:0000256" key="2">
    <source>
        <dbReference type="ARBA" id="ARBA00023125"/>
    </source>
</evidence>
<evidence type="ECO:0000256" key="3">
    <source>
        <dbReference type="ARBA" id="ARBA00023163"/>
    </source>
</evidence>
<dbReference type="SUPFAM" id="SSF46785">
    <property type="entry name" value="Winged helix' DNA-binding domain"/>
    <property type="match status" value="1"/>
</dbReference>
<dbReference type="RefSeq" id="WP_344658544.1">
    <property type="nucleotide sequence ID" value="NZ_BAAAQM010000021.1"/>
</dbReference>
<dbReference type="Pfam" id="PF01022">
    <property type="entry name" value="HTH_5"/>
    <property type="match status" value="1"/>
</dbReference>
<evidence type="ECO:0000256" key="1">
    <source>
        <dbReference type="ARBA" id="ARBA00023015"/>
    </source>
</evidence>
<accession>A0ABP5D887</accession>
<dbReference type="InterPro" id="IPR011991">
    <property type="entry name" value="ArsR-like_HTH"/>
</dbReference>
<dbReference type="Gene3D" id="1.10.10.10">
    <property type="entry name" value="Winged helix-like DNA-binding domain superfamily/Winged helix DNA-binding domain"/>
    <property type="match status" value="1"/>
</dbReference>
<feature type="domain" description="HTH arsR-type" evidence="4">
    <location>
        <begin position="251"/>
        <end position="333"/>
    </location>
</feature>
<comment type="caution">
    <text evidence="5">The sequence shown here is derived from an EMBL/GenBank/DDBJ whole genome shotgun (WGS) entry which is preliminary data.</text>
</comment>
<keyword evidence="3" id="KW-0804">Transcription</keyword>
<name>A0ABP5D887_9ACTN</name>
<reference evidence="6" key="1">
    <citation type="journal article" date="2019" name="Int. J. Syst. Evol. Microbiol.">
        <title>The Global Catalogue of Microorganisms (GCM) 10K type strain sequencing project: providing services to taxonomists for standard genome sequencing and annotation.</title>
        <authorList>
            <consortium name="The Broad Institute Genomics Platform"/>
            <consortium name="The Broad Institute Genome Sequencing Center for Infectious Disease"/>
            <person name="Wu L."/>
            <person name="Ma J."/>
        </authorList>
    </citation>
    <scope>NUCLEOTIDE SEQUENCE [LARGE SCALE GENOMIC DNA]</scope>
    <source>
        <strain evidence="6">JCM 16013</strain>
    </source>
</reference>
<protein>
    <submittedName>
        <fullName evidence="5">DUF5937 family protein</fullName>
    </submittedName>
</protein>
<dbReference type="PANTHER" id="PTHR43132:SF6">
    <property type="entry name" value="HTH-TYPE TRANSCRIPTIONAL REPRESSOR CZRA"/>
    <property type="match status" value="1"/>
</dbReference>
<dbReference type="Proteomes" id="UP001499854">
    <property type="component" value="Unassembled WGS sequence"/>
</dbReference>
<keyword evidence="2" id="KW-0238">DNA-binding</keyword>
<evidence type="ECO:0000259" key="4">
    <source>
        <dbReference type="PROSITE" id="PS50987"/>
    </source>
</evidence>
<gene>
    <name evidence="5" type="ORF">GCM10009838_39660</name>
</gene>
<dbReference type="InterPro" id="IPR036388">
    <property type="entry name" value="WH-like_DNA-bd_sf"/>
</dbReference>
<proteinExistence type="predicted"/>
<dbReference type="PRINTS" id="PR00778">
    <property type="entry name" value="HTHARSR"/>
</dbReference>